<evidence type="ECO:0008006" key="4">
    <source>
        <dbReference type="Google" id="ProtNLM"/>
    </source>
</evidence>
<organism evidence="2 3">
    <name type="scientific">Rhypophila decipiens</name>
    <dbReference type="NCBI Taxonomy" id="261697"/>
    <lineage>
        <taxon>Eukaryota</taxon>
        <taxon>Fungi</taxon>
        <taxon>Dikarya</taxon>
        <taxon>Ascomycota</taxon>
        <taxon>Pezizomycotina</taxon>
        <taxon>Sordariomycetes</taxon>
        <taxon>Sordariomycetidae</taxon>
        <taxon>Sordariales</taxon>
        <taxon>Naviculisporaceae</taxon>
        <taxon>Rhypophila</taxon>
    </lineage>
</organism>
<sequence>MKFPALNNLFIGVLVLPSPGGTFRVPIPVPKPYVPDPIPAVPVPRPGADPVPVPGAKPDPIPTVPDTVPVAYGPDWNYPLGRYTDSREAPFGDLTVEWDPFFSKVNDILEAAETARVLNEPEPEGNPGNGLPQIGRIRTLTVTEFQTHCSNLAARRTACVSIPTTYLTTTSFNAVEPTKACDAWSSLSVYCGGGGTECACYSGTYYVPDQWNTLAGVCAQAVIPTSSTTRYSATASSSSAELPEPTSAYSIAPGPTPFRPISFSPRPVTLPTVPVIPTIPPMPPLLPPRQAGTAAIATDAKDSIWLANLVEAASSYTYYCATPTDTPTYAFGAMTPTPSDDSASCSDIQMLRFKILVLALGAVLFAQLDIM</sequence>
<comment type="caution">
    <text evidence="2">The sequence shown here is derived from an EMBL/GenBank/DDBJ whole genome shotgun (WGS) entry which is preliminary data.</text>
</comment>
<accession>A0AAN7B542</accession>
<evidence type="ECO:0000313" key="2">
    <source>
        <dbReference type="EMBL" id="KAK4208495.1"/>
    </source>
</evidence>
<feature type="chain" id="PRO_5042894724" description="Extracellular membrane protein CFEM domain-containing protein" evidence="1">
    <location>
        <begin position="25"/>
        <end position="371"/>
    </location>
</feature>
<feature type="signal peptide" evidence="1">
    <location>
        <begin position="1"/>
        <end position="24"/>
    </location>
</feature>
<keyword evidence="1" id="KW-0732">Signal</keyword>
<gene>
    <name evidence="2" type="ORF">QBC37DRAFT_486791</name>
</gene>
<name>A0AAN7B542_9PEZI</name>
<evidence type="ECO:0000256" key="1">
    <source>
        <dbReference type="SAM" id="SignalP"/>
    </source>
</evidence>
<evidence type="ECO:0000313" key="3">
    <source>
        <dbReference type="Proteomes" id="UP001301769"/>
    </source>
</evidence>
<protein>
    <recommendedName>
        <fullName evidence="4">Extracellular membrane protein CFEM domain-containing protein</fullName>
    </recommendedName>
</protein>
<dbReference type="AlphaFoldDB" id="A0AAN7B542"/>
<keyword evidence="3" id="KW-1185">Reference proteome</keyword>
<dbReference type="Proteomes" id="UP001301769">
    <property type="component" value="Unassembled WGS sequence"/>
</dbReference>
<proteinExistence type="predicted"/>
<reference evidence="2" key="2">
    <citation type="submission" date="2023-05" db="EMBL/GenBank/DDBJ databases">
        <authorList>
            <consortium name="Lawrence Berkeley National Laboratory"/>
            <person name="Steindorff A."/>
            <person name="Hensen N."/>
            <person name="Bonometti L."/>
            <person name="Westerberg I."/>
            <person name="Brannstrom I.O."/>
            <person name="Guillou S."/>
            <person name="Cros-Aarteil S."/>
            <person name="Calhoun S."/>
            <person name="Haridas S."/>
            <person name="Kuo A."/>
            <person name="Mondo S."/>
            <person name="Pangilinan J."/>
            <person name="Riley R."/>
            <person name="Labutti K."/>
            <person name="Andreopoulos B."/>
            <person name="Lipzen A."/>
            <person name="Chen C."/>
            <person name="Yanf M."/>
            <person name="Daum C."/>
            <person name="Ng V."/>
            <person name="Clum A."/>
            <person name="Ohm R."/>
            <person name="Martin F."/>
            <person name="Silar P."/>
            <person name="Natvig D."/>
            <person name="Lalanne C."/>
            <person name="Gautier V."/>
            <person name="Ament-Velasquez S.L."/>
            <person name="Kruys A."/>
            <person name="Hutchinson M.I."/>
            <person name="Powell A.J."/>
            <person name="Barry K."/>
            <person name="Miller A.N."/>
            <person name="Grigoriev I.V."/>
            <person name="Debuchy R."/>
            <person name="Gladieux P."/>
            <person name="Thoren M.H."/>
            <person name="Johannesson H."/>
        </authorList>
    </citation>
    <scope>NUCLEOTIDE SEQUENCE</scope>
    <source>
        <strain evidence="2">PSN293</strain>
    </source>
</reference>
<reference evidence="2" key="1">
    <citation type="journal article" date="2023" name="Mol. Phylogenet. Evol.">
        <title>Genome-scale phylogeny and comparative genomics of the fungal order Sordariales.</title>
        <authorList>
            <person name="Hensen N."/>
            <person name="Bonometti L."/>
            <person name="Westerberg I."/>
            <person name="Brannstrom I.O."/>
            <person name="Guillou S."/>
            <person name="Cros-Aarteil S."/>
            <person name="Calhoun S."/>
            <person name="Haridas S."/>
            <person name="Kuo A."/>
            <person name="Mondo S."/>
            <person name="Pangilinan J."/>
            <person name="Riley R."/>
            <person name="LaButti K."/>
            <person name="Andreopoulos B."/>
            <person name="Lipzen A."/>
            <person name="Chen C."/>
            <person name="Yan M."/>
            <person name="Daum C."/>
            <person name="Ng V."/>
            <person name="Clum A."/>
            <person name="Steindorff A."/>
            <person name="Ohm R.A."/>
            <person name="Martin F."/>
            <person name="Silar P."/>
            <person name="Natvig D.O."/>
            <person name="Lalanne C."/>
            <person name="Gautier V."/>
            <person name="Ament-Velasquez S.L."/>
            <person name="Kruys A."/>
            <person name="Hutchinson M.I."/>
            <person name="Powell A.J."/>
            <person name="Barry K."/>
            <person name="Miller A.N."/>
            <person name="Grigoriev I.V."/>
            <person name="Debuchy R."/>
            <person name="Gladieux P."/>
            <person name="Hiltunen Thoren M."/>
            <person name="Johannesson H."/>
        </authorList>
    </citation>
    <scope>NUCLEOTIDE SEQUENCE</scope>
    <source>
        <strain evidence="2">PSN293</strain>
    </source>
</reference>
<dbReference type="EMBL" id="MU858241">
    <property type="protein sequence ID" value="KAK4208495.1"/>
    <property type="molecule type" value="Genomic_DNA"/>
</dbReference>